<sequence>FPTDEEWIEFLGNWITVIKSKTEEDFNEKWEELMKKYNKNLSIVKYLQDTWLLLKKHFVSLWTDRYLHLGNVTTSQVEESHAMLKKYLQVSTGDLHVVYERISLALENQHREIQTMISQEMIRIPHAQAKPLYLQVITKVSIFALKKVHEQLLKVSCATLKNPLQLCSGTFASSMEYQLLPQIPNKTEDPLQQWWQEYEQIFDTWPINQQLAALDKMSNLFEEPAIVIQNPQV</sequence>
<comment type="caution">
    <text evidence="1">The sequence shown here is derived from an EMBL/GenBank/DDBJ whole genome shotgun (WGS) entry which is preliminary data.</text>
</comment>
<dbReference type="AlphaFoldDB" id="A0A9N9H9X9"/>
<reference evidence="1" key="1">
    <citation type="submission" date="2021-06" db="EMBL/GenBank/DDBJ databases">
        <authorList>
            <person name="Kallberg Y."/>
            <person name="Tangrot J."/>
            <person name="Rosling A."/>
        </authorList>
    </citation>
    <scope>NUCLEOTIDE SEQUENCE</scope>
    <source>
        <strain evidence="1">CL551</strain>
    </source>
</reference>
<dbReference type="Proteomes" id="UP000789342">
    <property type="component" value="Unassembled WGS sequence"/>
</dbReference>
<protein>
    <submittedName>
        <fullName evidence="1">1788_t:CDS:1</fullName>
    </submittedName>
</protein>
<dbReference type="PANTHER" id="PTHR31569">
    <property type="entry name" value="SWIM-TYPE DOMAIN-CONTAINING PROTEIN"/>
    <property type="match status" value="1"/>
</dbReference>
<proteinExistence type="predicted"/>
<keyword evidence="2" id="KW-1185">Reference proteome</keyword>
<feature type="non-terminal residue" evidence="1">
    <location>
        <position position="233"/>
    </location>
</feature>
<evidence type="ECO:0000313" key="2">
    <source>
        <dbReference type="Proteomes" id="UP000789342"/>
    </source>
</evidence>
<accession>A0A9N9H9X9</accession>
<dbReference type="EMBL" id="CAJVPV010012164">
    <property type="protein sequence ID" value="CAG8668060.1"/>
    <property type="molecule type" value="Genomic_DNA"/>
</dbReference>
<gene>
    <name evidence="1" type="ORF">AMORRO_LOCUS10709</name>
</gene>
<dbReference type="InterPro" id="IPR052579">
    <property type="entry name" value="Zinc_finger_SWIM"/>
</dbReference>
<name>A0A9N9H9X9_9GLOM</name>
<dbReference type="OrthoDB" id="2422411at2759"/>
<evidence type="ECO:0000313" key="1">
    <source>
        <dbReference type="EMBL" id="CAG8668060.1"/>
    </source>
</evidence>
<dbReference type="PANTHER" id="PTHR31569:SF4">
    <property type="entry name" value="SWIM-TYPE DOMAIN-CONTAINING PROTEIN"/>
    <property type="match status" value="1"/>
</dbReference>
<organism evidence="1 2">
    <name type="scientific">Acaulospora morrowiae</name>
    <dbReference type="NCBI Taxonomy" id="94023"/>
    <lineage>
        <taxon>Eukaryota</taxon>
        <taxon>Fungi</taxon>
        <taxon>Fungi incertae sedis</taxon>
        <taxon>Mucoromycota</taxon>
        <taxon>Glomeromycotina</taxon>
        <taxon>Glomeromycetes</taxon>
        <taxon>Diversisporales</taxon>
        <taxon>Acaulosporaceae</taxon>
        <taxon>Acaulospora</taxon>
    </lineage>
</organism>